<feature type="compositionally biased region" description="Polar residues" evidence="1">
    <location>
        <begin position="113"/>
        <end position="122"/>
    </location>
</feature>
<feature type="region of interest" description="Disordered" evidence="1">
    <location>
        <begin position="20"/>
        <end position="40"/>
    </location>
</feature>
<evidence type="ECO:0000313" key="3">
    <source>
        <dbReference type="Proteomes" id="UP000318081"/>
    </source>
</evidence>
<gene>
    <name evidence="2" type="ORF">TBK1r_68850</name>
</gene>
<proteinExistence type="predicted"/>
<evidence type="ECO:0000256" key="1">
    <source>
        <dbReference type="SAM" id="MobiDB-lite"/>
    </source>
</evidence>
<feature type="region of interest" description="Disordered" evidence="1">
    <location>
        <begin position="107"/>
        <end position="130"/>
    </location>
</feature>
<sequence length="178" mass="19563">MKPVGLAQCLPVVSATGIQGNEAQRPEGPTQLFSWPPGSDQTPNTVSALWALSVAWNPSPVADTTGRHSIGLPGLRHNAQPAKYDPSIPLHSAITLPSSLVTPVRLTRPSRPPTNRTLASEANTRKQRSDEIQRARFGRTNRSRDVKRWTILRTLQKREPRNTPNTRKWKLALSSGVG</sequence>
<keyword evidence="3" id="KW-1185">Reference proteome</keyword>
<evidence type="ECO:0000313" key="2">
    <source>
        <dbReference type="EMBL" id="QDV87853.1"/>
    </source>
</evidence>
<accession>A0ABX5Y0R7</accession>
<dbReference type="EMBL" id="CP036432">
    <property type="protein sequence ID" value="QDV87853.1"/>
    <property type="molecule type" value="Genomic_DNA"/>
</dbReference>
<protein>
    <submittedName>
        <fullName evidence="2">Uncharacterized protein</fullName>
    </submittedName>
</protein>
<reference evidence="2 3" key="1">
    <citation type="submission" date="2019-02" db="EMBL/GenBank/DDBJ databases">
        <title>Deep-cultivation of Planctomycetes and their phenomic and genomic characterization uncovers novel biology.</title>
        <authorList>
            <person name="Wiegand S."/>
            <person name="Jogler M."/>
            <person name="Boedeker C."/>
            <person name="Pinto D."/>
            <person name="Vollmers J."/>
            <person name="Rivas-Marin E."/>
            <person name="Kohn T."/>
            <person name="Peeters S.H."/>
            <person name="Heuer A."/>
            <person name="Rast P."/>
            <person name="Oberbeckmann S."/>
            <person name="Bunk B."/>
            <person name="Jeske O."/>
            <person name="Meyerdierks A."/>
            <person name="Storesund J.E."/>
            <person name="Kallscheuer N."/>
            <person name="Luecker S."/>
            <person name="Lage O.M."/>
            <person name="Pohl T."/>
            <person name="Merkel B.J."/>
            <person name="Hornburger P."/>
            <person name="Mueller R.-W."/>
            <person name="Bruemmer F."/>
            <person name="Labrenz M."/>
            <person name="Spormann A.M."/>
            <person name="Op den Camp H."/>
            <person name="Overmann J."/>
            <person name="Amann R."/>
            <person name="Jetten M.S.M."/>
            <person name="Mascher T."/>
            <person name="Medema M.H."/>
            <person name="Devos D.P."/>
            <person name="Kaster A.-K."/>
            <person name="Ovreas L."/>
            <person name="Rohde M."/>
            <person name="Galperin M.Y."/>
            <person name="Jogler C."/>
        </authorList>
    </citation>
    <scope>NUCLEOTIDE SEQUENCE [LARGE SCALE GENOMIC DNA]</scope>
    <source>
        <strain evidence="2 3">TBK1r</strain>
    </source>
</reference>
<organism evidence="2 3">
    <name type="scientific">Stieleria magnilauensis</name>
    <dbReference type="NCBI Taxonomy" id="2527963"/>
    <lineage>
        <taxon>Bacteria</taxon>
        <taxon>Pseudomonadati</taxon>
        <taxon>Planctomycetota</taxon>
        <taxon>Planctomycetia</taxon>
        <taxon>Pirellulales</taxon>
        <taxon>Pirellulaceae</taxon>
        <taxon>Stieleria</taxon>
    </lineage>
</organism>
<dbReference type="Proteomes" id="UP000318081">
    <property type="component" value="Chromosome"/>
</dbReference>
<name>A0ABX5Y0R7_9BACT</name>
<feature type="region of interest" description="Disordered" evidence="1">
    <location>
        <begin position="158"/>
        <end position="178"/>
    </location>
</feature>